<dbReference type="Proteomes" id="UP000542210">
    <property type="component" value="Unassembled WGS sequence"/>
</dbReference>
<sequence>MKLDGEWELDPQELAALFKAKGWCYSTSEGLIIPNARGVENQLATLIKEALDRRCDEVQGGRFLVWKDPDLPHAYDLFLNIGFIWDENALDEDQEAAA</sequence>
<reference evidence="1 2" key="1">
    <citation type="submission" date="2020-08" db="EMBL/GenBank/DDBJ databases">
        <title>Sequencing the genomes of 1000 actinobacteria strains.</title>
        <authorList>
            <person name="Klenk H.-P."/>
        </authorList>
    </citation>
    <scope>NUCLEOTIDE SEQUENCE [LARGE SCALE GENOMIC DNA]</scope>
    <source>
        <strain evidence="1 2">DSM 45784</strain>
    </source>
</reference>
<protein>
    <submittedName>
        <fullName evidence="1">Uncharacterized protein</fullName>
    </submittedName>
</protein>
<evidence type="ECO:0000313" key="1">
    <source>
        <dbReference type="EMBL" id="MBB4702891.1"/>
    </source>
</evidence>
<gene>
    <name evidence="1" type="ORF">BJ982_004435</name>
</gene>
<accession>A0A7W7DC15</accession>
<dbReference type="RefSeq" id="WP_184882961.1">
    <property type="nucleotide sequence ID" value="NZ_BOOV01000005.1"/>
</dbReference>
<dbReference type="EMBL" id="JACHND010000001">
    <property type="protein sequence ID" value="MBB4702891.1"/>
    <property type="molecule type" value="Genomic_DNA"/>
</dbReference>
<name>A0A7W7DC15_9ACTN</name>
<evidence type="ECO:0000313" key="2">
    <source>
        <dbReference type="Proteomes" id="UP000542210"/>
    </source>
</evidence>
<organism evidence="1 2">
    <name type="scientific">Sphaerisporangium siamense</name>
    <dbReference type="NCBI Taxonomy" id="795645"/>
    <lineage>
        <taxon>Bacteria</taxon>
        <taxon>Bacillati</taxon>
        <taxon>Actinomycetota</taxon>
        <taxon>Actinomycetes</taxon>
        <taxon>Streptosporangiales</taxon>
        <taxon>Streptosporangiaceae</taxon>
        <taxon>Sphaerisporangium</taxon>
    </lineage>
</organism>
<proteinExistence type="predicted"/>
<dbReference type="AlphaFoldDB" id="A0A7W7DC15"/>
<keyword evidence="2" id="KW-1185">Reference proteome</keyword>
<comment type="caution">
    <text evidence="1">The sequence shown here is derived from an EMBL/GenBank/DDBJ whole genome shotgun (WGS) entry which is preliminary data.</text>
</comment>